<sequence length="383" mass="40996">MIQQKNNRQTLISLALVALMLAVVLVLDQVIQPTDYMSMLLKVLQKASVYALAAVSLNLLTGFTGLFSLGHAGFMLIGTYIYAIFTISSDSRDAVYQYYDAAVRFSIPEALSGALGPFGTVLGVIVAVLLAGLGAALVAWLIGLPVLRLKSDYLAIATLGFAEVIRAVFQWGKLGPVTNGSNPLKSFIRIADFKIQAGDVTISLSTFIPVLMSTVCIGIIVLLINSSYGRAFKAIRENEIAAEAMGINLARHKMLSFCISSFFAGVAGAGMAMVLGIAQANNFKSAMTYEILLMVVLGGIGSISGSVIGATLFIAASEWWLRGLDNGAFLGIEAPGIFRNGFRLVVFSVIIMVVVLFFRKGIMGDKELPDLFKRRKKAKGVAK</sequence>
<keyword evidence="3 6" id="KW-0812">Transmembrane</keyword>
<gene>
    <name evidence="7" type="ORF">H8S11_00105</name>
</gene>
<dbReference type="CDD" id="cd06581">
    <property type="entry name" value="TM_PBP1_LivM_like"/>
    <property type="match status" value="1"/>
</dbReference>
<dbReference type="GO" id="GO:0005886">
    <property type="term" value="C:plasma membrane"/>
    <property type="evidence" value="ECO:0007669"/>
    <property type="project" value="UniProtKB-SubCell"/>
</dbReference>
<evidence type="ECO:0000256" key="5">
    <source>
        <dbReference type="ARBA" id="ARBA00023136"/>
    </source>
</evidence>
<organism evidence="7 8">
    <name type="scientific">Flintibacter hominis</name>
    <dbReference type="NCBI Taxonomy" id="2763048"/>
    <lineage>
        <taxon>Bacteria</taxon>
        <taxon>Bacillati</taxon>
        <taxon>Bacillota</taxon>
        <taxon>Clostridia</taxon>
        <taxon>Eubacteriales</taxon>
        <taxon>Flintibacter</taxon>
    </lineage>
</organism>
<feature type="transmembrane region" description="Helical" evidence="6">
    <location>
        <begin position="118"/>
        <end position="141"/>
    </location>
</feature>
<comment type="caution">
    <text evidence="7">The sequence shown here is derived from an EMBL/GenBank/DDBJ whole genome shotgun (WGS) entry which is preliminary data.</text>
</comment>
<evidence type="ECO:0000256" key="4">
    <source>
        <dbReference type="ARBA" id="ARBA00022989"/>
    </source>
</evidence>
<evidence type="ECO:0000256" key="1">
    <source>
        <dbReference type="ARBA" id="ARBA00004651"/>
    </source>
</evidence>
<dbReference type="GO" id="GO:0015658">
    <property type="term" value="F:branched-chain amino acid transmembrane transporter activity"/>
    <property type="evidence" value="ECO:0007669"/>
    <property type="project" value="InterPro"/>
</dbReference>
<keyword evidence="4 6" id="KW-1133">Transmembrane helix</keyword>
<accession>A0A8J6J775</accession>
<dbReference type="InterPro" id="IPR043428">
    <property type="entry name" value="LivM-like"/>
</dbReference>
<evidence type="ECO:0000256" key="6">
    <source>
        <dbReference type="SAM" id="Phobius"/>
    </source>
</evidence>
<dbReference type="Pfam" id="PF02653">
    <property type="entry name" value="BPD_transp_2"/>
    <property type="match status" value="1"/>
</dbReference>
<evidence type="ECO:0000256" key="3">
    <source>
        <dbReference type="ARBA" id="ARBA00022692"/>
    </source>
</evidence>
<evidence type="ECO:0000313" key="7">
    <source>
        <dbReference type="EMBL" id="MBC5721232.1"/>
    </source>
</evidence>
<dbReference type="InterPro" id="IPR001851">
    <property type="entry name" value="ABC_transp_permease"/>
</dbReference>
<comment type="subcellular location">
    <subcellularLocation>
        <location evidence="1">Cell membrane</location>
        <topology evidence="1">Multi-pass membrane protein</topology>
    </subcellularLocation>
</comment>
<name>A0A8J6J775_9FIRM</name>
<dbReference type="RefSeq" id="WP_147573073.1">
    <property type="nucleotide sequence ID" value="NZ_JACOPO010000001.1"/>
</dbReference>
<feature type="transmembrane region" description="Helical" evidence="6">
    <location>
        <begin position="342"/>
        <end position="362"/>
    </location>
</feature>
<keyword evidence="8" id="KW-1185">Reference proteome</keyword>
<keyword evidence="2" id="KW-1003">Cell membrane</keyword>
<keyword evidence="5 6" id="KW-0472">Membrane</keyword>
<dbReference type="Proteomes" id="UP000628736">
    <property type="component" value="Unassembled WGS sequence"/>
</dbReference>
<dbReference type="AlphaFoldDB" id="A0A8J6J775"/>
<feature type="transmembrane region" description="Helical" evidence="6">
    <location>
        <begin position="67"/>
        <end position="85"/>
    </location>
</feature>
<protein>
    <submittedName>
        <fullName evidence="7">Branched-chain amino acid ABC transporter permease</fullName>
    </submittedName>
</protein>
<feature type="transmembrane region" description="Helical" evidence="6">
    <location>
        <begin position="255"/>
        <end position="279"/>
    </location>
</feature>
<feature type="transmembrane region" description="Helical" evidence="6">
    <location>
        <begin position="291"/>
        <end position="321"/>
    </location>
</feature>
<dbReference type="PANTHER" id="PTHR30482">
    <property type="entry name" value="HIGH-AFFINITY BRANCHED-CHAIN AMINO ACID TRANSPORT SYSTEM PERMEASE"/>
    <property type="match status" value="1"/>
</dbReference>
<dbReference type="EMBL" id="JACOPO010000001">
    <property type="protein sequence ID" value="MBC5721232.1"/>
    <property type="molecule type" value="Genomic_DNA"/>
</dbReference>
<feature type="transmembrane region" description="Helical" evidence="6">
    <location>
        <begin position="12"/>
        <end position="31"/>
    </location>
</feature>
<evidence type="ECO:0000313" key="8">
    <source>
        <dbReference type="Proteomes" id="UP000628736"/>
    </source>
</evidence>
<reference evidence="7" key="1">
    <citation type="submission" date="2020-08" db="EMBL/GenBank/DDBJ databases">
        <title>Genome public.</title>
        <authorList>
            <person name="Liu C."/>
            <person name="Sun Q."/>
        </authorList>
    </citation>
    <scope>NUCLEOTIDE SEQUENCE</scope>
    <source>
        <strain evidence="7">NSJ-23</strain>
    </source>
</reference>
<dbReference type="PANTHER" id="PTHR30482:SF10">
    <property type="entry name" value="HIGH-AFFINITY BRANCHED-CHAIN AMINO ACID TRANSPORT PROTEIN BRAE"/>
    <property type="match status" value="1"/>
</dbReference>
<evidence type="ECO:0000256" key="2">
    <source>
        <dbReference type="ARBA" id="ARBA00022475"/>
    </source>
</evidence>
<feature type="transmembrane region" description="Helical" evidence="6">
    <location>
        <begin position="202"/>
        <end position="224"/>
    </location>
</feature>
<proteinExistence type="predicted"/>